<keyword evidence="6" id="KW-1185">Reference proteome</keyword>
<evidence type="ECO:0000256" key="2">
    <source>
        <dbReference type="ARBA" id="ARBA00022747"/>
    </source>
</evidence>
<dbReference type="SUPFAM" id="SSF116734">
    <property type="entry name" value="DNA methylase specificity domain"/>
    <property type="match status" value="2"/>
</dbReference>
<keyword evidence="3" id="KW-0238">DNA-binding</keyword>
<dbReference type="PANTHER" id="PTHR43140:SF1">
    <property type="entry name" value="TYPE I RESTRICTION ENZYME ECOKI SPECIFICITY SUBUNIT"/>
    <property type="match status" value="1"/>
</dbReference>
<evidence type="ECO:0000313" key="5">
    <source>
        <dbReference type="EMBL" id="MUL27335.1"/>
    </source>
</evidence>
<reference evidence="5 6" key="1">
    <citation type="submission" date="2019-09" db="EMBL/GenBank/DDBJ databases">
        <title>Prevotella A2879 sp. nov., isolated from an abscess of a patient.</title>
        <authorList>
            <person name="Buhl M."/>
            <person name="Oberhettinger P."/>
        </authorList>
    </citation>
    <scope>NUCLEOTIDE SEQUENCE [LARGE SCALE GENOMIC DNA]</scope>
    <source>
        <strain evidence="5 6">A2879</strain>
    </source>
</reference>
<evidence type="ECO:0000313" key="6">
    <source>
        <dbReference type="Proteomes" id="UP000482295"/>
    </source>
</evidence>
<evidence type="ECO:0000256" key="3">
    <source>
        <dbReference type="ARBA" id="ARBA00023125"/>
    </source>
</evidence>
<dbReference type="PANTHER" id="PTHR43140">
    <property type="entry name" value="TYPE-1 RESTRICTION ENZYME ECOKI SPECIFICITY PROTEIN"/>
    <property type="match status" value="1"/>
</dbReference>
<dbReference type="GO" id="GO:0009307">
    <property type="term" value="P:DNA restriction-modification system"/>
    <property type="evidence" value="ECO:0007669"/>
    <property type="project" value="UniProtKB-KW"/>
</dbReference>
<dbReference type="Pfam" id="PF01420">
    <property type="entry name" value="Methylase_S"/>
    <property type="match status" value="2"/>
</dbReference>
<dbReference type="InterPro" id="IPR044946">
    <property type="entry name" value="Restrct_endonuc_typeI_TRD_sf"/>
</dbReference>
<evidence type="ECO:0000259" key="4">
    <source>
        <dbReference type="Pfam" id="PF01420"/>
    </source>
</evidence>
<dbReference type="CDD" id="cd17265">
    <property type="entry name" value="RMtype1_S_Eco4255III-TRD2-CR2_like"/>
    <property type="match status" value="1"/>
</dbReference>
<proteinExistence type="inferred from homology"/>
<comment type="caution">
    <text evidence="5">The sequence shown here is derived from an EMBL/GenBank/DDBJ whole genome shotgun (WGS) entry which is preliminary data.</text>
</comment>
<dbReference type="Proteomes" id="UP000482295">
    <property type="component" value="Unassembled WGS sequence"/>
</dbReference>
<name>A0A7C9LUK7_9BACT</name>
<keyword evidence="2" id="KW-0680">Restriction system</keyword>
<organism evidence="5 6">
    <name type="scientific">Prevotella vespertina</name>
    <dbReference type="NCBI Taxonomy" id="2608404"/>
    <lineage>
        <taxon>Bacteria</taxon>
        <taxon>Pseudomonadati</taxon>
        <taxon>Bacteroidota</taxon>
        <taxon>Bacteroidia</taxon>
        <taxon>Bacteroidales</taxon>
        <taxon>Prevotellaceae</taxon>
        <taxon>Prevotella</taxon>
    </lineage>
</organism>
<evidence type="ECO:0000256" key="1">
    <source>
        <dbReference type="ARBA" id="ARBA00010923"/>
    </source>
</evidence>
<accession>A0A7C9LUK7</accession>
<dbReference type="GO" id="GO:0003677">
    <property type="term" value="F:DNA binding"/>
    <property type="evidence" value="ECO:0007669"/>
    <property type="project" value="UniProtKB-KW"/>
</dbReference>
<feature type="domain" description="Type I restriction modification DNA specificity" evidence="4">
    <location>
        <begin position="19"/>
        <end position="173"/>
    </location>
</feature>
<gene>
    <name evidence="5" type="ORF">F0475_03205</name>
</gene>
<dbReference type="InterPro" id="IPR051212">
    <property type="entry name" value="Type-I_RE_S_subunit"/>
</dbReference>
<dbReference type="Gene3D" id="1.10.287.1120">
    <property type="entry name" value="Bipartite methylase S protein"/>
    <property type="match status" value="1"/>
</dbReference>
<feature type="domain" description="Type I restriction modification DNA specificity" evidence="4">
    <location>
        <begin position="220"/>
        <end position="381"/>
    </location>
</feature>
<comment type="similarity">
    <text evidence="1">Belongs to the type-I restriction system S methylase family.</text>
</comment>
<dbReference type="Gene3D" id="3.90.220.20">
    <property type="entry name" value="DNA methylase specificity domains"/>
    <property type="match status" value="2"/>
</dbReference>
<protein>
    <recommendedName>
        <fullName evidence="4">Type I restriction modification DNA specificity domain-containing protein</fullName>
    </recommendedName>
</protein>
<dbReference type="RefSeq" id="WP_155715324.1">
    <property type="nucleotide sequence ID" value="NZ_VVIQ01000002.1"/>
</dbReference>
<dbReference type="InterPro" id="IPR000055">
    <property type="entry name" value="Restrct_endonuc_typeI_TRD"/>
</dbReference>
<sequence>MKKYDEYKDSGVAWIGDVPKHWEVKQLKWLFYNLDNLREPISADKRERTNPQYEYYGASGVIDKIDYYNVDDRVLLIGEDGANLVFRNLPLIYKAEGKFWVNNHAHILKPMKNVDYGYMYYTLEAADYSTFITGSAQPKLSQSNLELQTLPVPPYYEQVFIATYLDTHCAKIDNLISIQQKRIALLQELKQSVITHAVTKGLNPNVEMKQSGVEWIGDVPKHWEVMPLKFTGTFGNGLTYSPKDVVDNGILVLRSSNIQNSSLSFEDNVYVSKVSRDLLVNKGDIIICSRNGSAALVGKSAFVDKELNATFGAFMMRYIPNIEKKYGFYLFQTAIGQYKGYFSTTTINQLTKTTIDEIKVPLAMAEEQAAIASYLDHKCATIDTSISNAQHQIDLLQEYKQSLITEVVTGKRKVTDN</sequence>
<dbReference type="CDD" id="cd17262">
    <property type="entry name" value="RMtype1_S_Aco12261I-TRD2-CR2"/>
    <property type="match status" value="1"/>
</dbReference>
<dbReference type="AlphaFoldDB" id="A0A7C9LUK7"/>
<dbReference type="EMBL" id="VVIQ01000002">
    <property type="protein sequence ID" value="MUL27335.1"/>
    <property type="molecule type" value="Genomic_DNA"/>
</dbReference>